<organism evidence="4 5">
    <name type="scientific">Marchantia polymorpha subsp. ruderalis</name>
    <dbReference type="NCBI Taxonomy" id="1480154"/>
    <lineage>
        <taxon>Eukaryota</taxon>
        <taxon>Viridiplantae</taxon>
        <taxon>Streptophyta</taxon>
        <taxon>Embryophyta</taxon>
        <taxon>Marchantiophyta</taxon>
        <taxon>Marchantiopsida</taxon>
        <taxon>Marchantiidae</taxon>
        <taxon>Marchantiales</taxon>
        <taxon>Marchantiaceae</taxon>
        <taxon>Marchantia</taxon>
    </lineage>
</organism>
<gene>
    <name evidence="4" type="ORF">AXG93_2601s1100</name>
    <name evidence="3" type="ORF">Mp_3g14050</name>
</gene>
<dbReference type="InterPro" id="IPR055482">
    <property type="entry name" value="DUF7054"/>
</dbReference>
<keyword evidence="5" id="KW-1185">Reference proteome</keyword>
<feature type="region of interest" description="Disordered" evidence="1">
    <location>
        <begin position="62"/>
        <end position="126"/>
    </location>
</feature>
<dbReference type="PANTHER" id="PTHR33270">
    <property type="entry name" value="BNAC05G50380D PROTEIN"/>
    <property type="match status" value="1"/>
</dbReference>
<feature type="compositionally biased region" description="Polar residues" evidence="1">
    <location>
        <begin position="111"/>
        <end position="124"/>
    </location>
</feature>
<dbReference type="EMBL" id="LVLJ01002497">
    <property type="protein sequence ID" value="OAE24689.1"/>
    <property type="molecule type" value="Genomic_DNA"/>
</dbReference>
<evidence type="ECO:0000313" key="4">
    <source>
        <dbReference type="EMBL" id="OAE24689.1"/>
    </source>
</evidence>
<feature type="compositionally biased region" description="Basic and acidic residues" evidence="1">
    <location>
        <begin position="15"/>
        <end position="24"/>
    </location>
</feature>
<evidence type="ECO:0000313" key="3">
    <source>
        <dbReference type="EMBL" id="BBN05545.1"/>
    </source>
</evidence>
<evidence type="ECO:0000313" key="6">
    <source>
        <dbReference type="Proteomes" id="UP001162541"/>
    </source>
</evidence>
<dbReference type="InterPro" id="IPR040358">
    <property type="entry name" value="At4g22758-like"/>
</dbReference>
<evidence type="ECO:0000313" key="5">
    <source>
        <dbReference type="Proteomes" id="UP000077202"/>
    </source>
</evidence>
<sequence>MGRSRLLETGFGSKGKAEEGRAREKAIKYSVESTDTISLDGCLNVEESIKLHEALAQLTSPSFSTTSSFGSSRYGSSENLHSMASPKGSSNNLLQGASSPTGGSSRKMAKSASQTQLGKSNSQARPEVDIVTAKNSLAQLLRNPQGKAVDASKRLVMVTVLGSVGPLRALVDADASVQAVIGAALQIYAREGRLPAMGLDSSWFDLYSGHVSFSDALEPFQPIKPLNARNFVMVKRQFQREDVVRQRQQQKKVTKPTSWLEDVWGFGTWWAKVVMAASPAFLQGTENKSAKAWLHELEAQPSAIPSF</sequence>
<feature type="compositionally biased region" description="Polar residues" evidence="1">
    <location>
        <begin position="78"/>
        <end position="104"/>
    </location>
</feature>
<reference evidence="4 5" key="1">
    <citation type="submission" date="2016-03" db="EMBL/GenBank/DDBJ databases">
        <title>Mechanisms controlling the formation of the plant cell surface in tip-growing cells are functionally conserved among land plants.</title>
        <authorList>
            <person name="Honkanen S."/>
            <person name="Jones V.A."/>
            <person name="Morieri G."/>
            <person name="Champion C."/>
            <person name="Hetherington A.J."/>
            <person name="Kelly S."/>
            <person name="Saint-Marcoux D."/>
            <person name="Proust H."/>
            <person name="Prescott H."/>
            <person name="Dolan L."/>
        </authorList>
    </citation>
    <scope>NUCLEOTIDE SEQUENCE [LARGE SCALE GENOMIC DNA]</scope>
    <source>
        <strain evidence="5">cv. Tak-1 and cv. Tak-2</strain>
        <tissue evidence="4">Whole gametophyte</tissue>
    </source>
</reference>
<name>A0A176VV63_MARPO</name>
<feature type="region of interest" description="Disordered" evidence="1">
    <location>
        <begin position="1"/>
        <end position="24"/>
    </location>
</feature>
<reference evidence="3" key="2">
    <citation type="journal article" date="2019" name="Curr. Biol.">
        <title>Chromatin organization in early land plants reveals an ancestral association between H3K27me3, transposons, and constitutive heterochromatin.</title>
        <authorList>
            <person name="Montgomery S.A."/>
            <person name="Tanizawa Y."/>
            <person name="Galik B."/>
            <person name="Wang N."/>
            <person name="Ito T."/>
            <person name="Mochizuki T."/>
            <person name="Akimcheva S."/>
            <person name="Bowman J."/>
            <person name="Cognat V."/>
            <person name="Drouard L."/>
            <person name="Ekker H."/>
            <person name="Houng S."/>
            <person name="Kohchi T."/>
            <person name="Lin S."/>
            <person name="Liu L.D."/>
            <person name="Nakamura Y."/>
            <person name="Valeeva L.R."/>
            <person name="Shakirov E.V."/>
            <person name="Shippen D.E."/>
            <person name="Wei W."/>
            <person name="Yagura M."/>
            <person name="Yamaoka S."/>
            <person name="Yamato K.T."/>
            <person name="Liu C."/>
            <person name="Berger F."/>
        </authorList>
    </citation>
    <scope>NUCLEOTIDE SEQUENCE [LARGE SCALE GENOMIC DNA]</scope>
    <source>
        <strain evidence="3">Tak-1</strain>
    </source>
</reference>
<dbReference type="Pfam" id="PF23156">
    <property type="entry name" value="DUF7054"/>
    <property type="match status" value="1"/>
</dbReference>
<dbReference type="Proteomes" id="UP001162541">
    <property type="component" value="Chromosome 3"/>
</dbReference>
<feature type="compositionally biased region" description="Low complexity" evidence="1">
    <location>
        <begin position="62"/>
        <end position="77"/>
    </location>
</feature>
<proteinExistence type="predicted"/>
<evidence type="ECO:0000256" key="1">
    <source>
        <dbReference type="SAM" id="MobiDB-lite"/>
    </source>
</evidence>
<accession>A0A176VV63</accession>
<reference evidence="6" key="3">
    <citation type="journal article" date="2020" name="Curr. Biol.">
        <title>Chromatin organization in early land plants reveals an ancestral association between H3K27me3, transposons, and constitutive heterochromatin.</title>
        <authorList>
            <person name="Montgomery S.A."/>
            <person name="Tanizawa Y."/>
            <person name="Galik B."/>
            <person name="Wang N."/>
            <person name="Ito T."/>
            <person name="Mochizuki T."/>
            <person name="Akimcheva S."/>
            <person name="Bowman J.L."/>
            <person name="Cognat V."/>
            <person name="Marechal-Drouard L."/>
            <person name="Ekker H."/>
            <person name="Hong S.F."/>
            <person name="Kohchi T."/>
            <person name="Lin S.S."/>
            <person name="Liu L.D."/>
            <person name="Nakamura Y."/>
            <person name="Valeeva L.R."/>
            <person name="Shakirov E.V."/>
            <person name="Shippen D.E."/>
            <person name="Wei W.L."/>
            <person name="Yagura M."/>
            <person name="Yamaoka S."/>
            <person name="Yamato K.T."/>
            <person name="Liu C."/>
            <person name="Berger F."/>
        </authorList>
    </citation>
    <scope>NUCLEOTIDE SEQUENCE [LARGE SCALE GENOMIC DNA]</scope>
    <source>
        <strain evidence="6">Tak-1</strain>
    </source>
</reference>
<dbReference type="Proteomes" id="UP000077202">
    <property type="component" value="Unassembled WGS sequence"/>
</dbReference>
<feature type="domain" description="DUF7054" evidence="2">
    <location>
        <begin position="152"/>
        <end position="233"/>
    </location>
</feature>
<dbReference type="PANTHER" id="PTHR33270:SF18">
    <property type="entry name" value="OS02G0324700 PROTEIN"/>
    <property type="match status" value="1"/>
</dbReference>
<protein>
    <recommendedName>
        <fullName evidence="2">DUF7054 domain-containing protein</fullName>
    </recommendedName>
</protein>
<dbReference type="AlphaFoldDB" id="A0A176VV63"/>
<dbReference type="EMBL" id="AP019868">
    <property type="protein sequence ID" value="BBN05545.1"/>
    <property type="molecule type" value="Genomic_DNA"/>
</dbReference>
<evidence type="ECO:0000259" key="2">
    <source>
        <dbReference type="Pfam" id="PF23156"/>
    </source>
</evidence>